<dbReference type="InterPro" id="IPR011444">
    <property type="entry name" value="DUF1549"/>
</dbReference>
<protein>
    <recommendedName>
        <fullName evidence="4">DUF1553 domain-containing protein</fullName>
    </recommendedName>
</protein>
<evidence type="ECO:0000313" key="3">
    <source>
        <dbReference type="EMBL" id="SVA66828.1"/>
    </source>
</evidence>
<evidence type="ECO:0000259" key="2">
    <source>
        <dbReference type="Pfam" id="PF07587"/>
    </source>
</evidence>
<dbReference type="Pfam" id="PF07587">
    <property type="entry name" value="PSD1"/>
    <property type="match status" value="1"/>
</dbReference>
<organism evidence="3">
    <name type="scientific">marine metagenome</name>
    <dbReference type="NCBI Taxonomy" id="408172"/>
    <lineage>
        <taxon>unclassified sequences</taxon>
        <taxon>metagenomes</taxon>
        <taxon>ecological metagenomes</taxon>
    </lineage>
</organism>
<dbReference type="EMBL" id="UINC01015963">
    <property type="protein sequence ID" value="SVA66828.1"/>
    <property type="molecule type" value="Genomic_DNA"/>
</dbReference>
<sequence>MKPHLNVSFFLRHFFFLLAVVSFSSVQVTGKDRSMVTDEDRQFWSFQQLQKNAPPLANDPWVRSSIDGFILRKIRESNQTPAPEAPKHLWLRRVTFDLTGLPPTPKEIEEFSADDSSKSYARVLDRLLSSRHYGERWASHWLDGVRYVEEVGYYNFTDLGWRYRDWVIRALNNDMPYDQFIHHQIAGDLLTNPNGSSVYGDGLVATGFLCMGNYDDQESDKDQLYSEVVDDQIDVITRQFLGLTVSCARCHDHKFDPIPTSDYYAMAGIFMSTRVLDTRSRIGANRLKIQMLSKEEKKHRSKVHRERTELQNQFDALADKTNPEAMAIERRLDTLNALPLPQDGEAMAAQEGAYSNSRLNQIGDMPIYLRGDYSAPGKVVPRGVLSVIAGKHAQPISERTKQSGRLELAKWIADPQNPLTARVMVNRVWQHHFGEGIVRTPNNFGALGQRPTHPELLDWLAKRFIDSSWSLKKLHREILLSATYRQHSNAPSSVAADPENKLFGRFNRRRLEAEEVHDALLFVSGRLKTYEIQGNEARAVYTHTGHLKPWRFGQIFDAPATGTILAKRNESTSVPQSLFMLNDAAAINAAHGLESALNNKHKRNAAKLNTVYHALYTRSPSDNESKWALAYLRQTDKPWTLYHVLLCANEFLHV</sequence>
<feature type="non-terminal residue" evidence="3">
    <location>
        <position position="654"/>
    </location>
</feature>
<reference evidence="3" key="1">
    <citation type="submission" date="2018-05" db="EMBL/GenBank/DDBJ databases">
        <authorList>
            <person name="Lanie J.A."/>
            <person name="Ng W.-L."/>
            <person name="Kazmierczak K.M."/>
            <person name="Andrzejewski T.M."/>
            <person name="Davidsen T.M."/>
            <person name="Wayne K.J."/>
            <person name="Tettelin H."/>
            <person name="Glass J.I."/>
            <person name="Rusch D."/>
            <person name="Podicherti R."/>
            <person name="Tsui H.-C.T."/>
            <person name="Winkler M.E."/>
        </authorList>
    </citation>
    <scope>NUCLEOTIDE SEQUENCE</scope>
</reference>
<proteinExistence type="predicted"/>
<dbReference type="InterPro" id="IPR022655">
    <property type="entry name" value="DUF1553"/>
</dbReference>
<feature type="domain" description="DUF1549" evidence="1">
    <location>
        <begin position="66"/>
        <end position="274"/>
    </location>
</feature>
<dbReference type="AlphaFoldDB" id="A0A381XQ40"/>
<evidence type="ECO:0008006" key="4">
    <source>
        <dbReference type="Google" id="ProtNLM"/>
    </source>
</evidence>
<dbReference type="Pfam" id="PF07583">
    <property type="entry name" value="PSCyt2"/>
    <property type="match status" value="1"/>
</dbReference>
<dbReference type="PANTHER" id="PTHR35889:SF3">
    <property type="entry name" value="F-BOX DOMAIN-CONTAINING PROTEIN"/>
    <property type="match status" value="1"/>
</dbReference>
<dbReference type="PANTHER" id="PTHR35889">
    <property type="entry name" value="CYCLOINULO-OLIGOSACCHARIDE FRUCTANOTRANSFERASE-RELATED"/>
    <property type="match status" value="1"/>
</dbReference>
<name>A0A381XQ40_9ZZZZ</name>
<gene>
    <name evidence="3" type="ORF">METZ01_LOCUS119682</name>
</gene>
<accession>A0A381XQ40</accession>
<feature type="domain" description="DUF1553" evidence="2">
    <location>
        <begin position="404"/>
        <end position="631"/>
    </location>
</feature>
<evidence type="ECO:0000259" key="1">
    <source>
        <dbReference type="Pfam" id="PF07583"/>
    </source>
</evidence>